<evidence type="ECO:0000256" key="7">
    <source>
        <dbReference type="SAM" id="MobiDB-lite"/>
    </source>
</evidence>
<dbReference type="PANTHER" id="PTHR12945:SF0">
    <property type="entry name" value="TRNA (ADENINE(58)-N(1))-METHYLTRANSFERASE NON-CATALYTIC SUBUNIT TRM6"/>
    <property type="match status" value="1"/>
</dbReference>
<accession>A0AAV4H6N6</accession>
<keyword evidence="4" id="KW-0819">tRNA processing</keyword>
<evidence type="ECO:0000256" key="1">
    <source>
        <dbReference type="ARBA" id="ARBA00004123"/>
    </source>
</evidence>
<dbReference type="EMBL" id="BMAT01005449">
    <property type="protein sequence ID" value="GFR93152.1"/>
    <property type="molecule type" value="Genomic_DNA"/>
</dbReference>
<feature type="compositionally biased region" description="Polar residues" evidence="7">
    <location>
        <begin position="303"/>
        <end position="318"/>
    </location>
</feature>
<feature type="region of interest" description="Disordered" evidence="7">
    <location>
        <begin position="348"/>
        <end position="372"/>
    </location>
</feature>
<dbReference type="PANTHER" id="PTHR12945">
    <property type="entry name" value="TRANSLATION INITIATION FACTOR EIF3-RELATED"/>
    <property type="match status" value="1"/>
</dbReference>
<comment type="similarity">
    <text evidence="2">Belongs to the TRM6/GCD10 family.</text>
</comment>
<dbReference type="InterPro" id="IPR029063">
    <property type="entry name" value="SAM-dependent_MTases_sf"/>
</dbReference>
<comment type="caution">
    <text evidence="8">The sequence shown here is derived from an EMBL/GenBank/DDBJ whole genome shotgun (WGS) entry which is preliminary data.</text>
</comment>
<gene>
    <name evidence="8" type="ORF">ElyMa_002635400</name>
</gene>
<protein>
    <recommendedName>
        <fullName evidence="3">tRNA (adenine(58)-N(1))-methyltransferase non-catalytic subunit TRM6</fullName>
    </recommendedName>
    <alternativeName>
        <fullName evidence="6">tRNA(m1A58)-methyltransferase subunit TRM6</fullName>
    </alternativeName>
</protein>
<dbReference type="GO" id="GO:0005634">
    <property type="term" value="C:nucleus"/>
    <property type="evidence" value="ECO:0007669"/>
    <property type="project" value="UniProtKB-SubCell"/>
</dbReference>
<organism evidence="8 9">
    <name type="scientific">Elysia marginata</name>
    <dbReference type="NCBI Taxonomy" id="1093978"/>
    <lineage>
        <taxon>Eukaryota</taxon>
        <taxon>Metazoa</taxon>
        <taxon>Spiralia</taxon>
        <taxon>Lophotrochozoa</taxon>
        <taxon>Mollusca</taxon>
        <taxon>Gastropoda</taxon>
        <taxon>Heterobranchia</taxon>
        <taxon>Euthyneura</taxon>
        <taxon>Panpulmonata</taxon>
        <taxon>Sacoglossa</taxon>
        <taxon>Placobranchoidea</taxon>
        <taxon>Plakobranchidae</taxon>
        <taxon>Elysia</taxon>
    </lineage>
</organism>
<name>A0AAV4H6N6_9GAST</name>
<dbReference type="GO" id="GO:0030488">
    <property type="term" value="P:tRNA methylation"/>
    <property type="evidence" value="ECO:0007669"/>
    <property type="project" value="InterPro"/>
</dbReference>
<dbReference type="Pfam" id="PF04189">
    <property type="entry name" value="Gcd10p"/>
    <property type="match status" value="1"/>
</dbReference>
<proteinExistence type="inferred from homology"/>
<comment type="subcellular location">
    <subcellularLocation>
        <location evidence="1">Nucleus</location>
    </subcellularLocation>
</comment>
<feature type="compositionally biased region" description="Polar residues" evidence="7">
    <location>
        <begin position="261"/>
        <end position="278"/>
    </location>
</feature>
<keyword evidence="5" id="KW-0539">Nucleus</keyword>
<evidence type="ECO:0000313" key="9">
    <source>
        <dbReference type="Proteomes" id="UP000762676"/>
    </source>
</evidence>
<evidence type="ECO:0000256" key="3">
    <source>
        <dbReference type="ARBA" id="ARBA00021704"/>
    </source>
</evidence>
<evidence type="ECO:0000313" key="8">
    <source>
        <dbReference type="EMBL" id="GFR93152.1"/>
    </source>
</evidence>
<dbReference type="InterPro" id="IPR017423">
    <property type="entry name" value="TRM6"/>
</dbReference>
<feature type="region of interest" description="Disordered" evidence="7">
    <location>
        <begin position="261"/>
        <end position="332"/>
    </location>
</feature>
<evidence type="ECO:0000256" key="6">
    <source>
        <dbReference type="ARBA" id="ARBA00032319"/>
    </source>
</evidence>
<keyword evidence="9" id="KW-1185">Reference proteome</keyword>
<sequence>MEHELVKEGDQVVFHREGWSRVFQIRKKRQVYLDKTKLDVDALIGQPYGSTFEVDRGKLVKVEAAAAKQLAIGETSSDPGMDNRNLLDLDSNQRMSKEDIMKMKDEGATGQKIIEELIENSETFKMKTEFSQAKYLKKKKKKHIPVFTVMRPTPRLVMDIFSKDPAKICYLRGDSLSQLLSYSNVMYGSRVGVVDTCQGLVLACLLQRIGDAGKIVQLIPNSTNAVCRQVMDYLGFPKFLDNVYSFPLDELSLLNDETHNLSPGSETCGNTETTSVCETSAAAEQLEETTSDTERSEGHGQGSLISNGNNGAATQNSEEAMDNTETLDSEMPGEIVDADKTDTEVKVGEKRLLGPNRERQRQQREERQREAGEIMKEKLDSLVLACKYNPTPILMQMLTFLHPSSSVVVYCQHLEPLVECYTRVKENHAGLQLKLSETWYREYQILPQRTHPKINMSGTGGYLFTFITSQRSSD</sequence>
<dbReference type="GO" id="GO:0031515">
    <property type="term" value="C:tRNA (m1A) methyltransferase complex"/>
    <property type="evidence" value="ECO:0007669"/>
    <property type="project" value="InterPro"/>
</dbReference>
<evidence type="ECO:0000256" key="2">
    <source>
        <dbReference type="ARBA" id="ARBA00008320"/>
    </source>
</evidence>
<evidence type="ECO:0000256" key="4">
    <source>
        <dbReference type="ARBA" id="ARBA00022694"/>
    </source>
</evidence>
<dbReference type="Proteomes" id="UP000762676">
    <property type="component" value="Unassembled WGS sequence"/>
</dbReference>
<feature type="compositionally biased region" description="Acidic residues" evidence="7">
    <location>
        <begin position="319"/>
        <end position="328"/>
    </location>
</feature>
<dbReference type="AlphaFoldDB" id="A0AAV4H6N6"/>
<evidence type="ECO:0000256" key="5">
    <source>
        <dbReference type="ARBA" id="ARBA00023242"/>
    </source>
</evidence>
<reference evidence="8 9" key="1">
    <citation type="journal article" date="2021" name="Elife">
        <title>Chloroplast acquisition without the gene transfer in kleptoplastic sea slugs, Plakobranchus ocellatus.</title>
        <authorList>
            <person name="Maeda T."/>
            <person name="Takahashi S."/>
            <person name="Yoshida T."/>
            <person name="Shimamura S."/>
            <person name="Takaki Y."/>
            <person name="Nagai Y."/>
            <person name="Toyoda A."/>
            <person name="Suzuki Y."/>
            <person name="Arimoto A."/>
            <person name="Ishii H."/>
            <person name="Satoh N."/>
            <person name="Nishiyama T."/>
            <person name="Hasebe M."/>
            <person name="Maruyama T."/>
            <person name="Minagawa J."/>
            <person name="Obokata J."/>
            <person name="Shigenobu S."/>
        </authorList>
    </citation>
    <scope>NUCLEOTIDE SEQUENCE [LARGE SCALE GENOMIC DNA]</scope>
</reference>
<dbReference type="Gene3D" id="3.40.50.150">
    <property type="entry name" value="Vaccinia Virus protein VP39"/>
    <property type="match status" value="1"/>
</dbReference>